<dbReference type="AlphaFoldDB" id="A0AB37AV49"/>
<proteinExistence type="predicted"/>
<organism evidence="1 2">
    <name type="scientific">Burkholderia multivorans</name>
    <dbReference type="NCBI Taxonomy" id="87883"/>
    <lineage>
        <taxon>Bacteria</taxon>
        <taxon>Pseudomonadati</taxon>
        <taxon>Pseudomonadota</taxon>
        <taxon>Betaproteobacteria</taxon>
        <taxon>Burkholderiales</taxon>
        <taxon>Burkholderiaceae</taxon>
        <taxon>Burkholderia</taxon>
        <taxon>Burkholderia cepacia complex</taxon>
    </lineage>
</organism>
<dbReference type="Proteomes" id="UP000237811">
    <property type="component" value="Unassembled WGS sequence"/>
</dbReference>
<reference evidence="1 2" key="1">
    <citation type="submission" date="2018-03" db="EMBL/GenBank/DDBJ databases">
        <authorList>
            <person name="Nguyen K."/>
            <person name="Fouts D."/>
            <person name="Sutton G."/>
        </authorList>
    </citation>
    <scope>NUCLEOTIDE SEQUENCE [LARGE SCALE GENOMIC DNA]</scope>
    <source>
        <strain evidence="1 2">AU14328</strain>
    </source>
</reference>
<evidence type="ECO:0000313" key="1">
    <source>
        <dbReference type="EMBL" id="PRE50749.1"/>
    </source>
</evidence>
<name>A0AB37AV49_9BURK</name>
<protein>
    <submittedName>
        <fullName evidence="1">MFS transporter</fullName>
    </submittedName>
</protein>
<accession>A0AB37AV49</accession>
<comment type="caution">
    <text evidence="1">The sequence shown here is derived from an EMBL/GenBank/DDBJ whole genome shotgun (WGS) entry which is preliminary data.</text>
</comment>
<evidence type="ECO:0000313" key="2">
    <source>
        <dbReference type="Proteomes" id="UP000237811"/>
    </source>
</evidence>
<sequence>MPLALLALPLSAFAIGTTEFVIARLIATIGADLGVSPPSPAKPRAILDSESNIFVR</sequence>
<dbReference type="EMBL" id="PVFR01000030">
    <property type="protein sequence ID" value="PRE50749.1"/>
    <property type="molecule type" value="Genomic_DNA"/>
</dbReference>
<gene>
    <name evidence="1" type="ORF">C6P99_10810</name>
</gene>